<accession>A0AAC9CWU8</accession>
<organism evidence="1 2">
    <name type="scientific">Flavobacterium anhuiense</name>
    <dbReference type="NCBI Taxonomy" id="459526"/>
    <lineage>
        <taxon>Bacteria</taxon>
        <taxon>Pseudomonadati</taxon>
        <taxon>Bacteroidota</taxon>
        <taxon>Flavobacteriia</taxon>
        <taxon>Flavobacteriales</taxon>
        <taxon>Flavobacteriaceae</taxon>
        <taxon>Flavobacterium</taxon>
    </lineage>
</organism>
<gene>
    <name evidence="1" type="ORF">BB050_00059</name>
</gene>
<reference evidence="1 2" key="1">
    <citation type="submission" date="2016-08" db="EMBL/GenBank/DDBJ databases">
        <title>Complete genome sequence of Flavobacterium johnsoniae strain GSE09, a volatile-producing biocontrol agent isolated from cucumber (Cucumis sativus).</title>
        <authorList>
            <person name="Jeong J.-J."/>
            <person name="Oh J.Y."/>
            <person name="Jim Y.J."/>
            <person name="Sang M.K."/>
            <person name="Kim K.D."/>
        </authorList>
    </citation>
    <scope>NUCLEOTIDE SEQUENCE [LARGE SCALE GENOMIC DNA]</scope>
    <source>
        <strain evidence="1 2">GSE09</strain>
    </source>
</reference>
<proteinExistence type="predicted"/>
<evidence type="ECO:0000313" key="2">
    <source>
        <dbReference type="Proteomes" id="UP000093276"/>
    </source>
</evidence>
<protein>
    <submittedName>
        <fullName evidence="1">Uncharacterized protein</fullName>
    </submittedName>
</protein>
<dbReference type="Proteomes" id="UP000093276">
    <property type="component" value="Chromosome"/>
</dbReference>
<sequence>MTIIVSFFFTHKVHIALSYYDDANFDKDYKS</sequence>
<dbReference type="EMBL" id="CP016907">
    <property type="protein sequence ID" value="AOC93215.1"/>
    <property type="molecule type" value="Genomic_DNA"/>
</dbReference>
<name>A0AAC9CWU8_9FLAO</name>
<dbReference type="AlphaFoldDB" id="A0AAC9CWU8"/>
<evidence type="ECO:0000313" key="1">
    <source>
        <dbReference type="EMBL" id="AOC93215.1"/>
    </source>
</evidence>
<dbReference type="KEGG" id="fjg:BB050_00059"/>